<dbReference type="AlphaFoldDB" id="A0A4Z1T3E6"/>
<dbReference type="InterPro" id="IPR042529">
    <property type="entry name" value="IF_2B-like_C"/>
</dbReference>
<evidence type="ECO:0000256" key="6">
    <source>
        <dbReference type="ARBA" id="ARBA00044208"/>
    </source>
</evidence>
<reference evidence="10 11" key="1">
    <citation type="submission" date="2019-05" db="EMBL/GenBank/DDBJ databases">
        <title>The compact genome of Giardia muris reveals important steps in the evolution of intestinal protozoan parasites.</title>
        <authorList>
            <person name="Xu F."/>
            <person name="Jimenez-Gonzalez A."/>
            <person name="Einarsson E."/>
            <person name="Astvaldsson A."/>
            <person name="Peirasmaki D."/>
            <person name="Eckmann L."/>
            <person name="Andersson J.O."/>
            <person name="Svard S.G."/>
            <person name="Jerlstrom-Hultqvist J."/>
        </authorList>
    </citation>
    <scope>NUCLEOTIDE SEQUENCE [LARGE SCALE GENOMIC DNA]</scope>
    <source>
        <strain evidence="10 11">Roberts-Thomson</strain>
    </source>
</reference>
<comment type="subunit">
    <text evidence="8">Component of the translation initiation factor 2B (eIF2B) complex which is a heterodecamer of two sets of five different subunits: alpha, beta, gamma, delta and epsilon. Subunits alpha, beta and delta comprise a regulatory subcomplex and subunits epsilon and gamma comprise a catalytic subcomplex. Within the complex, the hexameric regulatory complex resides at the center, with the two heterodimeric catalytic subcomplexes bound on opposite sides.</text>
</comment>
<protein>
    <recommendedName>
        <fullName evidence="6">Translation initiation factor eIF2B subunit alpha</fullName>
    </recommendedName>
    <alternativeName>
        <fullName evidence="7">eIF2B GDP-GTP exchange factor subunit alpha</fullName>
    </alternativeName>
</protein>
<evidence type="ECO:0000256" key="9">
    <source>
        <dbReference type="RuleBase" id="RU003814"/>
    </source>
</evidence>
<dbReference type="PANTHER" id="PTHR45860:SF1">
    <property type="entry name" value="TRANSLATION INITIATION FACTOR EIF-2B SUBUNIT ALPHA"/>
    <property type="match status" value="1"/>
</dbReference>
<gene>
    <name evidence="10" type="ORF">GMRT_14281</name>
</gene>
<dbReference type="GO" id="GO:0003743">
    <property type="term" value="F:translation initiation factor activity"/>
    <property type="evidence" value="ECO:0007669"/>
    <property type="project" value="UniProtKB-KW"/>
</dbReference>
<comment type="subcellular location">
    <subcellularLocation>
        <location evidence="1">Cytoplasm</location>
        <location evidence="1">Cytosol</location>
    </subcellularLocation>
</comment>
<dbReference type="GO" id="GO:0005851">
    <property type="term" value="C:eukaryotic translation initiation factor 2B complex"/>
    <property type="evidence" value="ECO:0007669"/>
    <property type="project" value="TreeGrafter"/>
</dbReference>
<dbReference type="Proteomes" id="UP000315496">
    <property type="component" value="Chromosome 1"/>
</dbReference>
<comment type="caution">
    <text evidence="10">The sequence shown here is derived from an EMBL/GenBank/DDBJ whole genome shotgun (WGS) entry which is preliminary data.</text>
</comment>
<dbReference type="OrthoDB" id="10249309at2759"/>
<evidence type="ECO:0000256" key="2">
    <source>
        <dbReference type="ARBA" id="ARBA00007251"/>
    </source>
</evidence>
<organism evidence="10 11">
    <name type="scientific">Giardia muris</name>
    <dbReference type="NCBI Taxonomy" id="5742"/>
    <lineage>
        <taxon>Eukaryota</taxon>
        <taxon>Metamonada</taxon>
        <taxon>Diplomonadida</taxon>
        <taxon>Hexamitidae</taxon>
        <taxon>Giardiinae</taxon>
        <taxon>Giardia</taxon>
    </lineage>
</organism>
<proteinExistence type="inferred from homology"/>
<comment type="similarity">
    <text evidence="2 9">Belongs to the eIF-2B alpha/beta/delta subunits family.</text>
</comment>
<dbReference type="EMBL" id="VDLU01000001">
    <property type="protein sequence ID" value="TNJ30178.1"/>
    <property type="molecule type" value="Genomic_DNA"/>
</dbReference>
<evidence type="ECO:0000256" key="1">
    <source>
        <dbReference type="ARBA" id="ARBA00004514"/>
    </source>
</evidence>
<evidence type="ECO:0000256" key="3">
    <source>
        <dbReference type="ARBA" id="ARBA00022490"/>
    </source>
</evidence>
<evidence type="ECO:0000313" key="10">
    <source>
        <dbReference type="EMBL" id="TNJ30178.1"/>
    </source>
</evidence>
<dbReference type="Gene3D" id="3.40.50.10470">
    <property type="entry name" value="Translation initiation factor eif-2b, domain 2"/>
    <property type="match status" value="1"/>
</dbReference>
<evidence type="ECO:0000313" key="11">
    <source>
        <dbReference type="Proteomes" id="UP000315496"/>
    </source>
</evidence>
<keyword evidence="5" id="KW-0648">Protein biosynthesis</keyword>
<evidence type="ECO:0000256" key="4">
    <source>
        <dbReference type="ARBA" id="ARBA00022540"/>
    </source>
</evidence>
<evidence type="ECO:0000256" key="5">
    <source>
        <dbReference type="ARBA" id="ARBA00022917"/>
    </source>
</evidence>
<sequence length="328" mass="36911">MTYNNTHPGVASYHEQLVRQFHEACLKDTLTPLAYHAFQAFYGLIKTSKHETRQGFFDDLVVLARLLWLDSERLVVRSAGEVFQAYVSRIMQLLDSQPINEIRDRILGNEASVLERLQSARERIATAATPYITDGCTIGIFGNSASVFEVIKAAARKRRDLRVIVIVSFASLAIRDTLFQEAQNLTKLDVQVTIMAEGALISRIHLISFFLVGAEMVSKGGGIINAIGTKNIAHLSHLYRKPFYVAAEMAKFSNIFILTDRDIPYTEARVRYRLPQESVLALERQGVTFDDALYDLTEPEYVSLIFTDEGVHAPASITNMMISSFYFS</sequence>
<dbReference type="GO" id="GO:0005829">
    <property type="term" value="C:cytosol"/>
    <property type="evidence" value="ECO:0007669"/>
    <property type="project" value="UniProtKB-SubCell"/>
</dbReference>
<accession>A0A4Z1T3E6</accession>
<evidence type="ECO:0000256" key="7">
    <source>
        <dbReference type="ARBA" id="ARBA00044236"/>
    </source>
</evidence>
<keyword evidence="3" id="KW-0963">Cytoplasm</keyword>
<dbReference type="PANTHER" id="PTHR45860">
    <property type="entry name" value="TRANSLATION INITIATION FACTOR EIF-2B SUBUNIT ALPHA"/>
    <property type="match status" value="1"/>
</dbReference>
<dbReference type="Pfam" id="PF01008">
    <property type="entry name" value="IF-2B"/>
    <property type="match status" value="1"/>
</dbReference>
<dbReference type="InterPro" id="IPR042528">
    <property type="entry name" value="elF-2B_alpha_N"/>
</dbReference>
<dbReference type="InterPro" id="IPR037171">
    <property type="entry name" value="NagB/RpiA_transferase-like"/>
</dbReference>
<evidence type="ECO:0000256" key="8">
    <source>
        <dbReference type="ARBA" id="ARBA00046432"/>
    </source>
</evidence>
<dbReference type="Gene3D" id="1.20.120.1070">
    <property type="entry name" value="Translation initiation factor eIF-2B, N-terminal domain"/>
    <property type="match status" value="1"/>
</dbReference>
<name>A0A4Z1T3E6_GIAMU</name>
<dbReference type="VEuPathDB" id="GiardiaDB:GMRT_14281"/>
<keyword evidence="11" id="KW-1185">Reference proteome</keyword>
<dbReference type="GO" id="GO:0005085">
    <property type="term" value="F:guanyl-nucleotide exchange factor activity"/>
    <property type="evidence" value="ECO:0007669"/>
    <property type="project" value="TreeGrafter"/>
</dbReference>
<dbReference type="InterPro" id="IPR000649">
    <property type="entry name" value="IF-2B-related"/>
</dbReference>
<keyword evidence="4 10" id="KW-0396">Initiation factor</keyword>
<dbReference type="SUPFAM" id="SSF100950">
    <property type="entry name" value="NagB/RpiA/CoA transferase-like"/>
    <property type="match status" value="1"/>
</dbReference>
<dbReference type="InterPro" id="IPR051501">
    <property type="entry name" value="eIF2B_alpha/beta/delta"/>
</dbReference>